<proteinExistence type="predicted"/>
<dbReference type="RefSeq" id="XP_040785869.1">
    <property type="nucleotide sequence ID" value="XM_040933727.1"/>
</dbReference>
<accession>A0A9P4L5U5</accession>
<feature type="compositionally biased region" description="Acidic residues" evidence="1">
    <location>
        <begin position="33"/>
        <end position="45"/>
    </location>
</feature>
<dbReference type="GO" id="GO:0001181">
    <property type="term" value="F:RNA polymerase I general transcription initiation factor activity"/>
    <property type="evidence" value="ECO:0007669"/>
    <property type="project" value="InterPro"/>
</dbReference>
<organism evidence="2 3">
    <name type="scientific">Cucurbitaria berberidis CBS 394.84</name>
    <dbReference type="NCBI Taxonomy" id="1168544"/>
    <lineage>
        <taxon>Eukaryota</taxon>
        <taxon>Fungi</taxon>
        <taxon>Dikarya</taxon>
        <taxon>Ascomycota</taxon>
        <taxon>Pezizomycotina</taxon>
        <taxon>Dothideomycetes</taxon>
        <taxon>Pleosporomycetidae</taxon>
        <taxon>Pleosporales</taxon>
        <taxon>Pleosporineae</taxon>
        <taxon>Cucurbitariaceae</taxon>
        <taxon>Cucurbitaria</taxon>
    </lineage>
</organism>
<dbReference type="PANTHER" id="PTHR28244">
    <property type="entry name" value="RNA POLYMERASE I-SPECIFIC TRANSCRIPTION INITIATION FACTOR RRN11"/>
    <property type="match status" value="1"/>
</dbReference>
<dbReference type="GO" id="GO:0070860">
    <property type="term" value="C:RNA polymerase I core factor complex"/>
    <property type="evidence" value="ECO:0007669"/>
    <property type="project" value="TreeGrafter"/>
</dbReference>
<dbReference type="Proteomes" id="UP000800039">
    <property type="component" value="Unassembled WGS sequence"/>
</dbReference>
<dbReference type="EMBL" id="ML976617">
    <property type="protein sequence ID" value="KAF1843306.1"/>
    <property type="molecule type" value="Genomic_DNA"/>
</dbReference>
<dbReference type="OrthoDB" id="2159786at2759"/>
<name>A0A9P4L5U5_9PLEO</name>
<feature type="region of interest" description="Disordered" evidence="1">
    <location>
        <begin position="1"/>
        <end position="64"/>
    </location>
</feature>
<dbReference type="PANTHER" id="PTHR28244:SF1">
    <property type="entry name" value="RNA POLYMERASE I-SPECIFIC TRANSCRIPTION INITIATION FACTOR RRN11"/>
    <property type="match status" value="1"/>
</dbReference>
<protein>
    <submittedName>
        <fullName evidence="2">Uncharacterized protein</fullName>
    </submittedName>
</protein>
<dbReference type="GeneID" id="63850978"/>
<reference evidence="2" key="1">
    <citation type="submission" date="2020-01" db="EMBL/GenBank/DDBJ databases">
        <authorList>
            <consortium name="DOE Joint Genome Institute"/>
            <person name="Haridas S."/>
            <person name="Albert R."/>
            <person name="Binder M."/>
            <person name="Bloem J."/>
            <person name="Labutti K."/>
            <person name="Salamov A."/>
            <person name="Andreopoulos B."/>
            <person name="Baker S.E."/>
            <person name="Barry K."/>
            <person name="Bills G."/>
            <person name="Bluhm B.H."/>
            <person name="Cannon C."/>
            <person name="Castanera R."/>
            <person name="Culley D.E."/>
            <person name="Daum C."/>
            <person name="Ezra D."/>
            <person name="Gonzalez J.B."/>
            <person name="Henrissat B."/>
            <person name="Kuo A."/>
            <person name="Liang C."/>
            <person name="Lipzen A."/>
            <person name="Lutzoni F."/>
            <person name="Magnuson J."/>
            <person name="Mondo S."/>
            <person name="Nolan M."/>
            <person name="Ohm R."/>
            <person name="Pangilinan J."/>
            <person name="Park H.-J."/>
            <person name="Ramirez L."/>
            <person name="Alfaro M."/>
            <person name="Sun H."/>
            <person name="Tritt A."/>
            <person name="Yoshinaga Y."/>
            <person name="Zwiers L.-H."/>
            <person name="Turgeon B.G."/>
            <person name="Goodwin S.B."/>
            <person name="Spatafora J.W."/>
            <person name="Crous P.W."/>
            <person name="Grigoriev I.V."/>
        </authorList>
    </citation>
    <scope>NUCLEOTIDE SEQUENCE</scope>
    <source>
        <strain evidence="2">CBS 394.84</strain>
    </source>
</reference>
<feature type="region of interest" description="Disordered" evidence="1">
    <location>
        <begin position="268"/>
        <end position="287"/>
    </location>
</feature>
<dbReference type="AlphaFoldDB" id="A0A9P4L5U5"/>
<dbReference type="InterPro" id="IPR053029">
    <property type="entry name" value="RNA_pol_I-specific_init_factor"/>
</dbReference>
<dbReference type="Pfam" id="PF04090">
    <property type="entry name" value="Rrn11"/>
    <property type="match status" value="1"/>
</dbReference>
<dbReference type="GO" id="GO:0017025">
    <property type="term" value="F:TBP-class protein binding"/>
    <property type="evidence" value="ECO:0007669"/>
    <property type="project" value="TreeGrafter"/>
</dbReference>
<feature type="compositionally biased region" description="Polar residues" evidence="1">
    <location>
        <begin position="1"/>
        <end position="11"/>
    </location>
</feature>
<dbReference type="GO" id="GO:0001164">
    <property type="term" value="F:RNA polymerase I core promoter sequence-specific DNA binding"/>
    <property type="evidence" value="ECO:0007669"/>
    <property type="project" value="InterPro"/>
</dbReference>
<evidence type="ECO:0000256" key="1">
    <source>
        <dbReference type="SAM" id="MobiDB-lite"/>
    </source>
</evidence>
<dbReference type="InterPro" id="IPR007224">
    <property type="entry name" value="TIF_Rrn11"/>
</dbReference>
<evidence type="ECO:0000313" key="3">
    <source>
        <dbReference type="Proteomes" id="UP000800039"/>
    </source>
</evidence>
<keyword evidence="3" id="KW-1185">Reference proteome</keyword>
<sequence length="431" mass="48962">MQYFTSQSRSEQAAEHSLRANQYRKKRRARRDEEEDEDEEEEDGDEVKTRSSSRIHSHAAFTSSETAQLRVAGLLPDEEYQVPPAPFPHAPESLSKSYHSSARVEEEMAKSPSRLYAVNAAVKGDSIHGRQNTNALKQTHLNVLSTIMHRCLLEGDYERAGRAWGMILRTQVAGGPVDPRNQGRWGIGAEILLHRKHPSATDQHEQSTATNAFSDQGFELAKEYYERLIVQHPNRKVHPHAVDERTFYPAMFSLWIFEVCEKSRRARKKAQDEAPRARSSSNASADSFLGDDANEFLRAEEETLQVEELTRAIEIADRLDQLILSPPFDKDASLFELRGNISLWISDLSFGTQATDEDWDIDPDIRNRDDNLESAMEKLTRLSSCHREVQKAKSFFERAVANGAQGHATTFSSIDIKLRELAQQLERLRAS</sequence>
<dbReference type="GO" id="GO:0042790">
    <property type="term" value="P:nucleolar large rRNA transcription by RNA polymerase I"/>
    <property type="evidence" value="ECO:0007669"/>
    <property type="project" value="TreeGrafter"/>
</dbReference>
<comment type="caution">
    <text evidence="2">The sequence shown here is derived from an EMBL/GenBank/DDBJ whole genome shotgun (WGS) entry which is preliminary data.</text>
</comment>
<evidence type="ECO:0000313" key="2">
    <source>
        <dbReference type="EMBL" id="KAF1843306.1"/>
    </source>
</evidence>
<feature type="region of interest" description="Disordered" evidence="1">
    <location>
        <begin position="80"/>
        <end position="106"/>
    </location>
</feature>
<gene>
    <name evidence="2" type="ORF">K460DRAFT_368198</name>
</gene>
<feature type="compositionally biased region" description="Low complexity" evidence="1">
    <location>
        <begin position="277"/>
        <end position="287"/>
    </location>
</feature>